<evidence type="ECO:0000313" key="2">
    <source>
        <dbReference type="EMBL" id="XBV22224.1"/>
    </source>
</evidence>
<gene>
    <name evidence="2" type="ORF">ABN611_27115</name>
</gene>
<feature type="compositionally biased region" description="Basic and acidic residues" evidence="1">
    <location>
        <begin position="1"/>
        <end position="16"/>
    </location>
</feature>
<evidence type="ECO:0000256" key="1">
    <source>
        <dbReference type="SAM" id="MobiDB-lite"/>
    </source>
</evidence>
<dbReference type="EMBL" id="CP158165">
    <property type="protein sequence ID" value="XBV22224.1"/>
    <property type="molecule type" value="Genomic_DNA"/>
</dbReference>
<feature type="region of interest" description="Disordered" evidence="1">
    <location>
        <begin position="1"/>
        <end position="20"/>
    </location>
</feature>
<accession>A0AAU7T6D6</accession>
<proteinExistence type="predicted"/>
<reference evidence="2" key="1">
    <citation type="submission" date="2024-06" db="EMBL/GenBank/DDBJ databases">
        <title>Kribbella sp. strain HUAS MG21 genome sequences.</title>
        <authorList>
            <person name="Mo P."/>
        </authorList>
    </citation>
    <scope>NUCLEOTIDE SEQUENCE</scope>
    <source>
        <strain evidence="2">HUAS MG21</strain>
    </source>
</reference>
<sequence>MSSHVIRDHGGVRESDVPPTDVQVVATLDVTTVDGHRVTFHLGEGLGELKYMVGRGGALHILAGEQVLQTFGPGYWATVTGEAVQVKGDEGYRPSRT</sequence>
<dbReference type="RefSeq" id="WP_350275070.1">
    <property type="nucleotide sequence ID" value="NZ_CP158165.1"/>
</dbReference>
<name>A0AAU7T6D6_9ACTN</name>
<dbReference type="AlphaFoldDB" id="A0AAU7T6D6"/>
<organism evidence="2">
    <name type="scientific">Kribbella sp. HUAS MG21</name>
    <dbReference type="NCBI Taxonomy" id="3160966"/>
    <lineage>
        <taxon>Bacteria</taxon>
        <taxon>Bacillati</taxon>
        <taxon>Actinomycetota</taxon>
        <taxon>Actinomycetes</taxon>
        <taxon>Propionibacteriales</taxon>
        <taxon>Kribbellaceae</taxon>
        <taxon>Kribbella</taxon>
    </lineage>
</organism>
<protein>
    <submittedName>
        <fullName evidence="2">Uncharacterized protein</fullName>
    </submittedName>
</protein>